<keyword evidence="2" id="KW-0808">Transferase</keyword>
<keyword evidence="7" id="KW-1185">Reference proteome</keyword>
<evidence type="ECO:0000313" key="6">
    <source>
        <dbReference type="EMBL" id="GAA0763330.1"/>
    </source>
</evidence>
<keyword evidence="1" id="KW-0489">Methyltransferase</keyword>
<dbReference type="Pfam" id="PF05175">
    <property type="entry name" value="MTS"/>
    <property type="match status" value="1"/>
</dbReference>
<evidence type="ECO:0000256" key="2">
    <source>
        <dbReference type="ARBA" id="ARBA00022679"/>
    </source>
</evidence>
<reference evidence="6 7" key="1">
    <citation type="journal article" date="2019" name="Int. J. Syst. Evol. Microbiol.">
        <title>The Global Catalogue of Microorganisms (GCM) 10K type strain sequencing project: providing services to taxonomists for standard genome sequencing and annotation.</title>
        <authorList>
            <consortium name="The Broad Institute Genomics Platform"/>
            <consortium name="The Broad Institute Genome Sequencing Center for Infectious Disease"/>
            <person name="Wu L."/>
            <person name="Ma J."/>
        </authorList>
    </citation>
    <scope>NUCLEOTIDE SEQUENCE [LARGE SCALE GENOMIC DNA]</scope>
    <source>
        <strain evidence="6 7">JCM 15503</strain>
    </source>
</reference>
<organism evidence="6 7">
    <name type="scientific">Ideonella azotifigens</name>
    <dbReference type="NCBI Taxonomy" id="513160"/>
    <lineage>
        <taxon>Bacteria</taxon>
        <taxon>Pseudomonadati</taxon>
        <taxon>Pseudomonadota</taxon>
        <taxon>Betaproteobacteria</taxon>
        <taxon>Burkholderiales</taxon>
        <taxon>Sphaerotilaceae</taxon>
        <taxon>Ideonella</taxon>
    </lineage>
</organism>
<evidence type="ECO:0000256" key="1">
    <source>
        <dbReference type="ARBA" id="ARBA00022603"/>
    </source>
</evidence>
<dbReference type="InterPro" id="IPR007848">
    <property type="entry name" value="Small_mtfrase_dom"/>
</dbReference>
<evidence type="ECO:0000256" key="3">
    <source>
        <dbReference type="ARBA" id="ARBA00022691"/>
    </source>
</evidence>
<evidence type="ECO:0000256" key="4">
    <source>
        <dbReference type="SAM" id="MobiDB-lite"/>
    </source>
</evidence>
<evidence type="ECO:0000259" key="5">
    <source>
        <dbReference type="Pfam" id="PF05175"/>
    </source>
</evidence>
<dbReference type="InterPro" id="IPR029063">
    <property type="entry name" value="SAM-dependent_MTases_sf"/>
</dbReference>
<name>A0ABN1KDG6_9BURK</name>
<dbReference type="CDD" id="cd02440">
    <property type="entry name" value="AdoMet_MTases"/>
    <property type="match status" value="1"/>
</dbReference>
<dbReference type="Proteomes" id="UP001500279">
    <property type="component" value="Unassembled WGS sequence"/>
</dbReference>
<feature type="region of interest" description="Disordered" evidence="4">
    <location>
        <begin position="263"/>
        <end position="288"/>
    </location>
</feature>
<dbReference type="Gene3D" id="3.40.50.150">
    <property type="entry name" value="Vaccinia Virus protein VP39"/>
    <property type="match status" value="1"/>
</dbReference>
<comment type="caution">
    <text evidence="6">The sequence shown here is derived from an EMBL/GenBank/DDBJ whole genome shotgun (WGS) entry which is preliminary data.</text>
</comment>
<dbReference type="EMBL" id="BAAAEW010000036">
    <property type="protein sequence ID" value="GAA0763330.1"/>
    <property type="molecule type" value="Genomic_DNA"/>
</dbReference>
<feature type="domain" description="Methyltransferase small" evidence="5">
    <location>
        <begin position="81"/>
        <end position="173"/>
    </location>
</feature>
<dbReference type="InterPro" id="IPR052190">
    <property type="entry name" value="Euk-Arch_PrmC-MTase"/>
</dbReference>
<protein>
    <recommendedName>
        <fullName evidence="5">Methyltransferase small domain-containing protein</fullName>
    </recommendedName>
</protein>
<sequence>MRPDLPRVGLMARLLRRPETRWGLPRHGLLARLLRGPVRRAVSPWLQGRLARAGREVQHWRLGRLRLRIDPGVFPPGPTLSSAMFVRWLLSPDGPGPWPGRRVLDMGCGSGVIGLALAEAGAQVLASDINPGAVANAAANAQANGLQLTVVLADLLAGIQTSALDCVLITPPYYPRTPRSMPERAWFCGQGFEYFHALFPQLAALDLGRTEVLMIVSEDCDEEGIRHVARAHGLDLQLRGAGQAWLEWNAFLRVVPASQESAGPFPNFLDPSEGPGPARQVREHEGIR</sequence>
<evidence type="ECO:0000313" key="7">
    <source>
        <dbReference type="Proteomes" id="UP001500279"/>
    </source>
</evidence>
<dbReference type="PANTHER" id="PTHR45875:SF1">
    <property type="entry name" value="METHYLTRANSFERASE N6AMT1"/>
    <property type="match status" value="1"/>
</dbReference>
<dbReference type="SUPFAM" id="SSF53335">
    <property type="entry name" value="S-adenosyl-L-methionine-dependent methyltransferases"/>
    <property type="match status" value="1"/>
</dbReference>
<proteinExistence type="predicted"/>
<keyword evidence="3" id="KW-0949">S-adenosyl-L-methionine</keyword>
<accession>A0ABN1KDG6</accession>
<gene>
    <name evidence="6" type="ORF">GCM10009107_48520</name>
</gene>
<dbReference type="PANTHER" id="PTHR45875">
    <property type="entry name" value="METHYLTRANSFERASE N6AMT1"/>
    <property type="match status" value="1"/>
</dbReference>